<reference evidence="1 2" key="1">
    <citation type="submission" date="2024-04" db="EMBL/GenBank/DDBJ databases">
        <title>Bacillus oryzaecorticis sp. nov., a moderately halophilic bacterium isolated from rice husks.</title>
        <authorList>
            <person name="Zhu H.-S."/>
        </authorList>
    </citation>
    <scope>NUCLEOTIDE SEQUENCE [LARGE SCALE GENOMIC DNA]</scope>
    <source>
        <strain evidence="1 2">ZC255</strain>
    </source>
</reference>
<comment type="caution">
    <text evidence="1">The sequence shown here is derived from an EMBL/GenBank/DDBJ whole genome shotgun (WGS) entry which is preliminary data.</text>
</comment>
<accession>A0ABU9K4U1</accession>
<dbReference type="Proteomes" id="UP001389717">
    <property type="component" value="Unassembled WGS sequence"/>
</dbReference>
<sequence>MTNFQRINSKSNAHAGREFEDMAYNYFRDLGYNVQKSVSVPCGIEDIKKNHVFDLGCMHEGENLIVECKSHKWTSGGNVPSAKMTVWNEAMYYFLAAPEGYRKIFFVLKDCDRRGMTLAEYYKKTHQHLIPKDVEIWEYCTDTETVEKIH</sequence>
<dbReference type="RefSeq" id="WP_341979980.1">
    <property type="nucleotide sequence ID" value="NZ_JBBYAF010000003.1"/>
</dbReference>
<evidence type="ECO:0008006" key="3">
    <source>
        <dbReference type="Google" id="ProtNLM"/>
    </source>
</evidence>
<evidence type="ECO:0000313" key="2">
    <source>
        <dbReference type="Proteomes" id="UP001389717"/>
    </source>
</evidence>
<keyword evidence="2" id="KW-1185">Reference proteome</keyword>
<evidence type="ECO:0000313" key="1">
    <source>
        <dbReference type="EMBL" id="MEL3971097.1"/>
    </source>
</evidence>
<dbReference type="EMBL" id="JBBYAF010000003">
    <property type="protein sequence ID" value="MEL3971097.1"/>
    <property type="molecule type" value="Genomic_DNA"/>
</dbReference>
<gene>
    <name evidence="1" type="ORF">AAEO50_02300</name>
</gene>
<proteinExistence type="predicted"/>
<name>A0ABU9K4U1_9BACI</name>
<protein>
    <recommendedName>
        <fullName evidence="3">Restriction endonuclease</fullName>
    </recommendedName>
</protein>
<organism evidence="1 2">
    <name type="scientific">Rossellomorea oryzaecorticis</name>
    <dbReference type="NCBI Taxonomy" id="1396505"/>
    <lineage>
        <taxon>Bacteria</taxon>
        <taxon>Bacillati</taxon>
        <taxon>Bacillota</taxon>
        <taxon>Bacilli</taxon>
        <taxon>Bacillales</taxon>
        <taxon>Bacillaceae</taxon>
        <taxon>Rossellomorea</taxon>
    </lineage>
</organism>
<dbReference type="InterPro" id="IPR011335">
    <property type="entry name" value="Restrct_endonuc-II-like"/>
</dbReference>
<dbReference type="SUPFAM" id="SSF52980">
    <property type="entry name" value="Restriction endonuclease-like"/>
    <property type="match status" value="1"/>
</dbReference>